<dbReference type="PANTHER" id="PTHR46401:SF2">
    <property type="entry name" value="GLYCOSYLTRANSFERASE WBBK-RELATED"/>
    <property type="match status" value="1"/>
</dbReference>
<dbReference type="GO" id="GO:0016757">
    <property type="term" value="F:glycosyltransferase activity"/>
    <property type="evidence" value="ECO:0007669"/>
    <property type="project" value="InterPro"/>
</dbReference>
<organism evidence="4 5">
    <name type="scientific">Scytonema hofmannii PCC 7110</name>
    <dbReference type="NCBI Taxonomy" id="128403"/>
    <lineage>
        <taxon>Bacteria</taxon>
        <taxon>Bacillati</taxon>
        <taxon>Cyanobacteriota</taxon>
        <taxon>Cyanophyceae</taxon>
        <taxon>Nostocales</taxon>
        <taxon>Scytonemataceae</taxon>
        <taxon>Scytonema</taxon>
    </lineage>
</organism>
<dbReference type="Gene3D" id="3.40.50.2000">
    <property type="entry name" value="Glycogen Phosphorylase B"/>
    <property type="match status" value="2"/>
</dbReference>
<dbReference type="Pfam" id="PF13439">
    <property type="entry name" value="Glyco_transf_4"/>
    <property type="match status" value="1"/>
</dbReference>
<evidence type="ECO:0000313" key="5">
    <source>
        <dbReference type="Proteomes" id="UP000076925"/>
    </source>
</evidence>
<accession>A0A139XA47</accession>
<feature type="domain" description="Glycosyl transferase family 1" evidence="2">
    <location>
        <begin position="189"/>
        <end position="340"/>
    </location>
</feature>
<feature type="domain" description="Glycosyltransferase subfamily 4-like N-terminal" evidence="3">
    <location>
        <begin position="16"/>
        <end position="177"/>
    </location>
</feature>
<evidence type="ECO:0000259" key="2">
    <source>
        <dbReference type="Pfam" id="PF00534"/>
    </source>
</evidence>
<dbReference type="STRING" id="128403.WA1_16040"/>
<dbReference type="AlphaFoldDB" id="A0A139XA47"/>
<dbReference type="InterPro" id="IPR001296">
    <property type="entry name" value="Glyco_trans_1"/>
</dbReference>
<sequence length="367" mass="41698">MIKIVYDYQVFCWQQYGGISRYICELVNHLAEDKNFDVKILAMAYVNQYLKALHKNKANTVVGYQIPKIPKTGNLIRSFNSNLSKIYLTANRPHIIHQTFYYPQRIVSRKVKVVATVHDMLHEKFPHFFPGYRTSTEKIEAIKRADRIICVSENTKKDLMEILDVNSEKISVVYHGVAVPFKTKHDNIHQLEPYILYVGAREGYKNFQGLLQAYATSDQIKNNFNLVCFGGGSFSSDELRRMAALGLTEEQVLYFSGDDTALTALYRYASVFVYPSLYEGFGIPPLEAMALACPVACSNKSSLPEVVGNAAEFFDPEEAESITEALEKILFSEQRALDLVTLGKERVKLFTWEKCAKQTGLVYSSLL</sequence>
<dbReference type="PANTHER" id="PTHR46401">
    <property type="entry name" value="GLYCOSYLTRANSFERASE WBBK-RELATED"/>
    <property type="match status" value="1"/>
</dbReference>
<dbReference type="EMBL" id="ANNX02000020">
    <property type="protein sequence ID" value="KYC41561.1"/>
    <property type="molecule type" value="Genomic_DNA"/>
</dbReference>
<name>A0A139XA47_9CYAN</name>
<dbReference type="GO" id="GO:0009103">
    <property type="term" value="P:lipopolysaccharide biosynthetic process"/>
    <property type="evidence" value="ECO:0007669"/>
    <property type="project" value="TreeGrafter"/>
</dbReference>
<dbReference type="Proteomes" id="UP000076925">
    <property type="component" value="Unassembled WGS sequence"/>
</dbReference>
<protein>
    <submittedName>
        <fullName evidence="4">Glycosyl transferase group 1</fullName>
    </submittedName>
</protein>
<proteinExistence type="predicted"/>
<dbReference type="InterPro" id="IPR028098">
    <property type="entry name" value="Glyco_trans_4-like_N"/>
</dbReference>
<dbReference type="OrthoDB" id="9797829at2"/>
<comment type="caution">
    <text evidence="4">The sequence shown here is derived from an EMBL/GenBank/DDBJ whole genome shotgun (WGS) entry which is preliminary data.</text>
</comment>
<keyword evidence="1 4" id="KW-0808">Transferase</keyword>
<dbReference type="RefSeq" id="WP_017746446.1">
    <property type="nucleotide sequence ID" value="NZ_KQ976354.1"/>
</dbReference>
<dbReference type="CDD" id="cd03809">
    <property type="entry name" value="GT4_MtfB-like"/>
    <property type="match status" value="1"/>
</dbReference>
<evidence type="ECO:0000256" key="1">
    <source>
        <dbReference type="ARBA" id="ARBA00022679"/>
    </source>
</evidence>
<reference evidence="4 5" key="1">
    <citation type="journal article" date="2013" name="Genome Biol. Evol.">
        <title>Genomes of Stigonematalean cyanobacteria (subsection V) and the evolution of oxygenic photosynthesis from prokaryotes to plastids.</title>
        <authorList>
            <person name="Dagan T."/>
            <person name="Roettger M."/>
            <person name="Stucken K."/>
            <person name="Landan G."/>
            <person name="Koch R."/>
            <person name="Major P."/>
            <person name="Gould S.B."/>
            <person name="Goremykin V.V."/>
            <person name="Rippka R."/>
            <person name="Tandeau de Marsac N."/>
            <person name="Gugger M."/>
            <person name="Lockhart P.J."/>
            <person name="Allen J.F."/>
            <person name="Brune I."/>
            <person name="Maus I."/>
            <person name="Puhler A."/>
            <person name="Martin W.F."/>
        </authorList>
    </citation>
    <scope>NUCLEOTIDE SEQUENCE [LARGE SCALE GENOMIC DNA]</scope>
    <source>
        <strain evidence="4 5">PCC 7110</strain>
    </source>
</reference>
<keyword evidence="5" id="KW-1185">Reference proteome</keyword>
<dbReference type="Pfam" id="PF00534">
    <property type="entry name" value="Glycos_transf_1"/>
    <property type="match status" value="1"/>
</dbReference>
<gene>
    <name evidence="4" type="ORF">WA1_16040</name>
</gene>
<evidence type="ECO:0000259" key="3">
    <source>
        <dbReference type="Pfam" id="PF13439"/>
    </source>
</evidence>
<dbReference type="SUPFAM" id="SSF53756">
    <property type="entry name" value="UDP-Glycosyltransferase/glycogen phosphorylase"/>
    <property type="match status" value="1"/>
</dbReference>
<evidence type="ECO:0000313" key="4">
    <source>
        <dbReference type="EMBL" id="KYC41561.1"/>
    </source>
</evidence>